<dbReference type="PANTHER" id="PTHR11909">
    <property type="entry name" value="CASEIN KINASE-RELATED"/>
    <property type="match status" value="1"/>
</dbReference>
<dbReference type="Gene3D" id="1.10.510.10">
    <property type="entry name" value="Transferase(Phosphotransferase) domain 1"/>
    <property type="match status" value="1"/>
</dbReference>
<accession>A0A8J2LNL3</accession>
<feature type="region of interest" description="Disordered" evidence="8">
    <location>
        <begin position="345"/>
        <end position="372"/>
    </location>
</feature>
<dbReference type="InterPro" id="IPR047916">
    <property type="entry name" value="TTBK_Asator-like_STKc"/>
</dbReference>
<dbReference type="SUPFAM" id="SSF56112">
    <property type="entry name" value="Protein kinase-like (PK-like)"/>
    <property type="match status" value="1"/>
</dbReference>
<name>A0A8J2LNL3_9BILA</name>
<feature type="compositionally biased region" description="Polar residues" evidence="8">
    <location>
        <begin position="713"/>
        <end position="728"/>
    </location>
</feature>
<evidence type="ECO:0000259" key="9">
    <source>
        <dbReference type="PROSITE" id="PS50011"/>
    </source>
</evidence>
<dbReference type="AlphaFoldDB" id="A0A8J2LNL3"/>
<evidence type="ECO:0000256" key="8">
    <source>
        <dbReference type="SAM" id="MobiDB-lite"/>
    </source>
</evidence>
<evidence type="ECO:0000256" key="7">
    <source>
        <dbReference type="PROSITE-ProRule" id="PRU10141"/>
    </source>
</evidence>
<dbReference type="InterPro" id="IPR011009">
    <property type="entry name" value="Kinase-like_dom_sf"/>
</dbReference>
<dbReference type="InterPro" id="IPR017441">
    <property type="entry name" value="Protein_kinase_ATP_BS"/>
</dbReference>
<feature type="domain" description="Protein kinase" evidence="9">
    <location>
        <begin position="19"/>
        <end position="283"/>
    </location>
</feature>
<dbReference type="PROSITE" id="PS00107">
    <property type="entry name" value="PROTEIN_KINASE_ATP"/>
    <property type="match status" value="1"/>
</dbReference>
<dbReference type="Pfam" id="PF00069">
    <property type="entry name" value="Pkinase"/>
    <property type="match status" value="1"/>
</dbReference>
<dbReference type="FunFam" id="1.10.510.10:FF:000481">
    <property type="entry name" value="Asator, isoform D"/>
    <property type="match status" value="1"/>
</dbReference>
<dbReference type="GO" id="GO:0015630">
    <property type="term" value="C:microtubule cytoskeleton"/>
    <property type="evidence" value="ECO:0007669"/>
    <property type="project" value="UniProtKB-ARBA"/>
</dbReference>
<dbReference type="InterPro" id="IPR000719">
    <property type="entry name" value="Prot_kinase_dom"/>
</dbReference>
<keyword evidence="3 7" id="KW-0547">Nucleotide-binding</keyword>
<dbReference type="CDD" id="cd14017">
    <property type="entry name" value="STKc_TTBK"/>
    <property type="match status" value="1"/>
</dbReference>
<proteinExistence type="inferred from homology"/>
<keyword evidence="4" id="KW-0418">Kinase</keyword>
<feature type="compositionally biased region" description="Basic and acidic residues" evidence="8">
    <location>
        <begin position="838"/>
        <end position="852"/>
    </location>
</feature>
<evidence type="ECO:0000256" key="5">
    <source>
        <dbReference type="ARBA" id="ARBA00022840"/>
    </source>
</evidence>
<comment type="caution">
    <text evidence="10">The sequence shown here is derived from an EMBL/GenBank/DDBJ whole genome shotgun (WGS) entry which is preliminary data.</text>
</comment>
<comment type="similarity">
    <text evidence="6">Belongs to the protein kinase superfamily. CK1 Ser/Thr protein kinase family.</text>
</comment>
<feature type="region of interest" description="Disordered" evidence="8">
    <location>
        <begin position="713"/>
        <end position="733"/>
    </location>
</feature>
<feature type="binding site" evidence="7">
    <location>
        <position position="49"/>
    </location>
    <ligand>
        <name>ATP</name>
        <dbReference type="ChEBI" id="CHEBI:30616"/>
    </ligand>
</feature>
<dbReference type="GO" id="GO:0005524">
    <property type="term" value="F:ATP binding"/>
    <property type="evidence" value="ECO:0007669"/>
    <property type="project" value="UniProtKB-UniRule"/>
</dbReference>
<feature type="compositionally biased region" description="Basic and acidic residues" evidence="8">
    <location>
        <begin position="362"/>
        <end position="372"/>
    </location>
</feature>
<keyword evidence="2" id="KW-0808">Transferase</keyword>
<evidence type="ECO:0000313" key="10">
    <source>
        <dbReference type="EMBL" id="CAG9531465.1"/>
    </source>
</evidence>
<evidence type="ECO:0000256" key="3">
    <source>
        <dbReference type="ARBA" id="ARBA00022741"/>
    </source>
</evidence>
<keyword evidence="1" id="KW-0723">Serine/threonine-protein kinase</keyword>
<protein>
    <recommendedName>
        <fullName evidence="9">Protein kinase domain-containing protein</fullName>
    </recommendedName>
</protein>
<dbReference type="InterPro" id="IPR050235">
    <property type="entry name" value="CK1_Ser-Thr_kinase"/>
</dbReference>
<dbReference type="OrthoDB" id="5979581at2759"/>
<dbReference type="FunFam" id="3.30.200.20:FF:000358">
    <property type="entry name" value="Tau tubulin kinase 2b"/>
    <property type="match status" value="1"/>
</dbReference>
<dbReference type="SMART" id="SM00220">
    <property type="entry name" value="S_TKc"/>
    <property type="match status" value="1"/>
</dbReference>
<evidence type="ECO:0000256" key="4">
    <source>
        <dbReference type="ARBA" id="ARBA00022777"/>
    </source>
</evidence>
<dbReference type="EMBL" id="CAKAEH010000611">
    <property type="protein sequence ID" value="CAG9531465.1"/>
    <property type="molecule type" value="Genomic_DNA"/>
</dbReference>
<sequence length="901" mass="100455">MSSSEGEILQPCQIIRERWKIKMKIGGGGFGEIYEATDLQNHNERVAMKVESSKATKQVLKMEVAVLRRLQGKRHACKFYGCGRNDKFNYLVMSLQGKNLADLRRESPSQSFSLSTAIRIGLQILNAIREIHSIGFLHRDIKPSNFAMGRTNATCKMVFMLDFGLARQYLNAKGEIRSPRSAAGFRGTIRYAAVSAHKNREMGRQDDLWSLFYMLVEFLQGSLPWRKIKDKDEVGRMKEEMNLNVLLNGCPRELHDFAAYLKTLGYPDEPSYELLETNLQNIIARHGINTEEPYDWEINYENLGSKVRLNGTIPTRNRSHTTAMKDRLIEDKNRGLDTQAPITMGEEEDDHDHTGHHIKHSSTAEKGTHDKPKYKRQEFMRPKYSAVNFDVIDAVNARLAAAASTSGADVFSKLRIETSVDNEEKKFGDVEVTFQIPLNASKTTGCQEKSNRTHQKRNKTVPPNTNEKSLKSNRSLTLSSGKRYGKKMTDAPSAIEQTYAQADSETGISSHLKAPTIISRWHGSFDESYGDGEAAANVDCLRIEKSDNSGSKYSPLTGKHCSAAVPPFSRSNIHTTTATTTTTTTTTTTATTAAASITTTSATNDAKNGKQILISSSSNVLPYNIRLFKAISTPKSTVVSALPSVSVSPQITVTPPVTRTLFTSPQTITPTKTTFQPLLHAMAPTSSTVQSASTSLMMHFKNLVNTFNSFTNSSGAGGNTSPSSSNISHRPERSKRFSLDNNAISIQFQRFATQLSTDNHNVNSDKNSETATNLNDFKVSILIETSTNSNTDQEKELRRQRRLRRRSICQEMFSTNESTWKNSERHPEIVRQTESIDETGRSVKRSTSEKHLLNNGIEGTSPSDGGSQVTEDSKWRVLNLRRKRYQFLGLTPSPPRTAMQS</sequence>
<gene>
    <name evidence="10" type="ORF">CJOHNSTONI_LOCUS1865</name>
</gene>
<dbReference type="Proteomes" id="UP000746747">
    <property type="component" value="Unassembled WGS sequence"/>
</dbReference>
<organism evidence="10 11">
    <name type="scientific">Cercopithifilaria johnstoni</name>
    <dbReference type="NCBI Taxonomy" id="2874296"/>
    <lineage>
        <taxon>Eukaryota</taxon>
        <taxon>Metazoa</taxon>
        <taxon>Ecdysozoa</taxon>
        <taxon>Nematoda</taxon>
        <taxon>Chromadorea</taxon>
        <taxon>Rhabditida</taxon>
        <taxon>Spirurina</taxon>
        <taxon>Spiruromorpha</taxon>
        <taxon>Filarioidea</taxon>
        <taxon>Onchocercidae</taxon>
        <taxon>Cercopithifilaria</taxon>
    </lineage>
</organism>
<evidence type="ECO:0000313" key="11">
    <source>
        <dbReference type="Proteomes" id="UP000746747"/>
    </source>
</evidence>
<feature type="region of interest" description="Disordered" evidence="8">
    <location>
        <begin position="443"/>
        <end position="488"/>
    </location>
</feature>
<feature type="compositionally biased region" description="Polar residues" evidence="8">
    <location>
        <begin position="857"/>
        <end position="870"/>
    </location>
</feature>
<feature type="region of interest" description="Disordered" evidence="8">
    <location>
        <begin position="837"/>
        <end position="872"/>
    </location>
</feature>
<feature type="compositionally biased region" description="Polar residues" evidence="8">
    <location>
        <begin position="461"/>
        <end position="480"/>
    </location>
</feature>
<evidence type="ECO:0000256" key="1">
    <source>
        <dbReference type="ARBA" id="ARBA00022527"/>
    </source>
</evidence>
<keyword evidence="5 7" id="KW-0067">ATP-binding</keyword>
<dbReference type="GO" id="GO:0004674">
    <property type="term" value="F:protein serine/threonine kinase activity"/>
    <property type="evidence" value="ECO:0007669"/>
    <property type="project" value="UniProtKB-KW"/>
</dbReference>
<dbReference type="PROSITE" id="PS50011">
    <property type="entry name" value="PROTEIN_KINASE_DOM"/>
    <property type="match status" value="1"/>
</dbReference>
<reference evidence="10" key="1">
    <citation type="submission" date="2021-09" db="EMBL/GenBank/DDBJ databases">
        <authorList>
            <consortium name="Pathogen Informatics"/>
        </authorList>
    </citation>
    <scope>NUCLEOTIDE SEQUENCE</scope>
</reference>
<keyword evidence="11" id="KW-1185">Reference proteome</keyword>
<evidence type="ECO:0000256" key="2">
    <source>
        <dbReference type="ARBA" id="ARBA00022679"/>
    </source>
</evidence>
<evidence type="ECO:0000256" key="6">
    <source>
        <dbReference type="ARBA" id="ARBA00061588"/>
    </source>
</evidence>